<keyword evidence="1" id="KW-1133">Transmembrane helix</keyword>
<feature type="transmembrane region" description="Helical" evidence="1">
    <location>
        <begin position="12"/>
        <end position="30"/>
    </location>
</feature>
<dbReference type="AlphaFoldDB" id="A0A5Q0QCQ3"/>
<feature type="transmembrane region" description="Helical" evidence="1">
    <location>
        <begin position="202"/>
        <end position="225"/>
    </location>
</feature>
<dbReference type="InterPro" id="IPR050879">
    <property type="entry name" value="Acyltransferase_3"/>
</dbReference>
<feature type="transmembrane region" description="Helical" evidence="1">
    <location>
        <begin position="172"/>
        <end position="190"/>
    </location>
</feature>
<evidence type="ECO:0000313" key="4">
    <source>
        <dbReference type="Proteomes" id="UP000326921"/>
    </source>
</evidence>
<dbReference type="InterPro" id="IPR002656">
    <property type="entry name" value="Acyl_transf_3_dom"/>
</dbReference>
<sequence>MTRNSTAGRITDLDCMRGLAILLVVFYHFFSRWDNLNLYSSDSIDDFFVFKYGYLGVELFFIISGFVIFLSLERSKNYITFIRNRLTRLLPLLLICSLLTFLVLKAIPNEYFKTNAIDFLPSISFIDPVFWRIFFNNSNINFIDGVYWSLLVEMKFYLIVGALFFLFKREFISVWLLVNVIILLINWIGQSINISNTDLFQLFRLISFSEFFSYFTYGIVFYLIYMKRPLSVFQRLLIVFIISLHFQVFLSVLELSFLIFCFILFYAFVTRKKYFKVFSNKFLLFLGGISYPLYLLHQNIGVLFIGHINKAIDQKSIVQYLVPILVFCILVILAWLMHNYCDLNLQRKIKSYVNREKHV</sequence>
<proteinExistence type="predicted"/>
<dbReference type="GO" id="GO:0000271">
    <property type="term" value="P:polysaccharide biosynthetic process"/>
    <property type="evidence" value="ECO:0007669"/>
    <property type="project" value="TreeGrafter"/>
</dbReference>
<dbReference type="GO" id="GO:0016747">
    <property type="term" value="F:acyltransferase activity, transferring groups other than amino-acyl groups"/>
    <property type="evidence" value="ECO:0007669"/>
    <property type="project" value="InterPro"/>
</dbReference>
<reference evidence="3 4" key="1">
    <citation type="submission" date="2019-10" db="EMBL/GenBank/DDBJ databases">
        <authorList>
            <person name="Dong K."/>
        </authorList>
    </citation>
    <scope>NUCLEOTIDE SEQUENCE [LARGE SCALE GENOMIC DNA]</scope>
    <source>
        <strain evidence="4">dk4302</strain>
    </source>
</reference>
<dbReference type="GO" id="GO:0016020">
    <property type="term" value="C:membrane"/>
    <property type="evidence" value="ECO:0007669"/>
    <property type="project" value="TreeGrafter"/>
</dbReference>
<dbReference type="EMBL" id="CP045652">
    <property type="protein sequence ID" value="QGA27957.1"/>
    <property type="molecule type" value="Genomic_DNA"/>
</dbReference>
<feature type="transmembrane region" description="Helical" evidence="1">
    <location>
        <begin position="50"/>
        <end position="69"/>
    </location>
</feature>
<gene>
    <name evidence="3" type="ORF">GFH32_17195</name>
</gene>
<feature type="domain" description="Acyltransferase 3" evidence="2">
    <location>
        <begin position="11"/>
        <end position="333"/>
    </location>
</feature>
<dbReference type="PANTHER" id="PTHR23028:SF53">
    <property type="entry name" value="ACYL_TRANSF_3 DOMAIN-CONTAINING PROTEIN"/>
    <property type="match status" value="1"/>
</dbReference>
<dbReference type="Pfam" id="PF01757">
    <property type="entry name" value="Acyl_transf_3"/>
    <property type="match status" value="1"/>
</dbReference>
<feature type="transmembrane region" description="Helical" evidence="1">
    <location>
        <begin position="147"/>
        <end position="166"/>
    </location>
</feature>
<evidence type="ECO:0000313" key="3">
    <source>
        <dbReference type="EMBL" id="QGA27957.1"/>
    </source>
</evidence>
<dbReference type="Proteomes" id="UP000326921">
    <property type="component" value="Chromosome"/>
</dbReference>
<keyword evidence="3" id="KW-0808">Transferase</keyword>
<dbReference type="KEGG" id="sphe:GFH32_17195"/>
<keyword evidence="4" id="KW-1185">Reference proteome</keyword>
<accession>A0A5Q0QCQ3</accession>
<protein>
    <submittedName>
        <fullName evidence="3">Acyltransferase family protein</fullName>
    </submittedName>
</protein>
<keyword evidence="1" id="KW-0472">Membrane</keyword>
<name>A0A5Q0QCQ3_9SPHI</name>
<feature type="transmembrane region" description="Helical" evidence="1">
    <location>
        <begin position="282"/>
        <end position="305"/>
    </location>
</feature>
<feature type="transmembrane region" description="Helical" evidence="1">
    <location>
        <begin position="89"/>
        <end position="107"/>
    </location>
</feature>
<dbReference type="PANTHER" id="PTHR23028">
    <property type="entry name" value="ACETYLTRANSFERASE"/>
    <property type="match status" value="1"/>
</dbReference>
<feature type="transmembrane region" description="Helical" evidence="1">
    <location>
        <begin position="317"/>
        <end position="337"/>
    </location>
</feature>
<organism evidence="3 4">
    <name type="scientific">Sphingobacterium zhuxiongii</name>
    <dbReference type="NCBI Taxonomy" id="2662364"/>
    <lineage>
        <taxon>Bacteria</taxon>
        <taxon>Pseudomonadati</taxon>
        <taxon>Bacteroidota</taxon>
        <taxon>Sphingobacteriia</taxon>
        <taxon>Sphingobacteriales</taxon>
        <taxon>Sphingobacteriaceae</taxon>
        <taxon>Sphingobacterium</taxon>
    </lineage>
</organism>
<feature type="transmembrane region" description="Helical" evidence="1">
    <location>
        <begin position="237"/>
        <end position="270"/>
    </location>
</feature>
<evidence type="ECO:0000259" key="2">
    <source>
        <dbReference type="Pfam" id="PF01757"/>
    </source>
</evidence>
<keyword evidence="3" id="KW-0012">Acyltransferase</keyword>
<keyword evidence="1" id="KW-0812">Transmembrane</keyword>
<dbReference type="RefSeq" id="WP_153512785.1">
    <property type="nucleotide sequence ID" value="NZ_CP045652.1"/>
</dbReference>
<evidence type="ECO:0000256" key="1">
    <source>
        <dbReference type="SAM" id="Phobius"/>
    </source>
</evidence>